<organism evidence="4 5">
    <name type="scientific">Postia placenta MAD-698-R-SB12</name>
    <dbReference type="NCBI Taxonomy" id="670580"/>
    <lineage>
        <taxon>Eukaryota</taxon>
        <taxon>Fungi</taxon>
        <taxon>Dikarya</taxon>
        <taxon>Basidiomycota</taxon>
        <taxon>Agaricomycotina</taxon>
        <taxon>Agaricomycetes</taxon>
        <taxon>Polyporales</taxon>
        <taxon>Adustoporiaceae</taxon>
        <taxon>Rhodonia</taxon>
    </lineage>
</organism>
<dbReference type="AlphaFoldDB" id="A0A1X6N5F9"/>
<dbReference type="PANTHER" id="PTHR48051:SF1">
    <property type="entry name" value="RAS SUPPRESSOR PROTEIN 1"/>
    <property type="match status" value="1"/>
</dbReference>
<feature type="region of interest" description="Disordered" evidence="3">
    <location>
        <begin position="476"/>
        <end position="523"/>
    </location>
</feature>
<gene>
    <name evidence="4" type="ORF">POSPLADRAFT_1032383</name>
</gene>
<accession>A0A1X6N5F9</accession>
<evidence type="ECO:0000313" key="4">
    <source>
        <dbReference type="EMBL" id="OSX63851.1"/>
    </source>
</evidence>
<dbReference type="InterPro" id="IPR050216">
    <property type="entry name" value="LRR_domain-containing"/>
</dbReference>
<dbReference type="Proteomes" id="UP000194127">
    <property type="component" value="Unassembled WGS sequence"/>
</dbReference>
<dbReference type="OrthoDB" id="660555at2759"/>
<keyword evidence="5" id="KW-1185">Reference proteome</keyword>
<keyword evidence="1" id="KW-0433">Leucine-rich repeat</keyword>
<proteinExistence type="predicted"/>
<dbReference type="PANTHER" id="PTHR48051">
    <property type="match status" value="1"/>
</dbReference>
<feature type="compositionally biased region" description="Polar residues" evidence="3">
    <location>
        <begin position="127"/>
        <end position="161"/>
    </location>
</feature>
<dbReference type="GeneID" id="36321804"/>
<dbReference type="SMART" id="SM00369">
    <property type="entry name" value="LRR_TYP"/>
    <property type="match status" value="1"/>
</dbReference>
<name>A0A1X6N5F9_9APHY</name>
<dbReference type="GO" id="GO:0005737">
    <property type="term" value="C:cytoplasm"/>
    <property type="evidence" value="ECO:0007669"/>
    <property type="project" value="TreeGrafter"/>
</dbReference>
<evidence type="ECO:0000256" key="3">
    <source>
        <dbReference type="SAM" id="MobiDB-lite"/>
    </source>
</evidence>
<evidence type="ECO:0000313" key="5">
    <source>
        <dbReference type="Proteomes" id="UP000194127"/>
    </source>
</evidence>
<feature type="compositionally biased region" description="Low complexity" evidence="3">
    <location>
        <begin position="1"/>
        <end position="28"/>
    </location>
</feature>
<dbReference type="RefSeq" id="XP_024340645.1">
    <property type="nucleotide sequence ID" value="XM_024476853.1"/>
</dbReference>
<dbReference type="STRING" id="670580.A0A1X6N5F9"/>
<sequence length="633" mass="67211">MLSDSSSPSSPSPGAADSSPLSSPSIGPVSTPPESPGLAHPYAGSTKGVKHPPRYEKRYDTLGWGRTKSTASRVGAHDHSDGEGCDIFRDDQSPSHASGSTCSPIVHPFAASAKGGWKAARAEKSYSRTPSRSNIPSTSTLGSSDSGKLHRQSTGSLTDVETTSVDAVPVNITHAAPAGSVAHSFELSLWDNAITQAIDRADGNFEIGNYGLLATQLTYIPPSIADLASLVVLTRNDQQNGTPPPYNRDRPFIRSTTAPAFSEHSRPFLDRAASSQQGQSLVKAASSAGLASPPPAGLGALHLRLGGHLFKTLPAELFQLTRTASLILRQNRLSVIPPQIVQLANLRILHLGSNRLRWLPAEMLDMHLMELSLSPNPWLKPNDFQEVSPDATTEHVKQGTAGRKVSRTDVRFTVPSLTELCYRVLLAPAAPAYSNARPQTVLEAYYSLPLSGTGAYPTSVMEVLRACLPAAVAKPAQATTSPAKKARRDGTGSVHRPEHPAVSGLQDSTIDDEDTPPSIGVCPSPLHRTAQGEWVGGRVPVFVQHAEERFTWERVVAGVDIGSADGVDGVPVRWRGCGRGCLDFLDEAAEGVEEGSNEDVEMSVDEVQENASGSTGVRAVVIGEGVADMEDFY</sequence>
<reference evidence="4 5" key="1">
    <citation type="submission" date="2017-04" db="EMBL/GenBank/DDBJ databases">
        <title>Genome Sequence of the Model Brown-Rot Fungus Postia placenta SB12.</title>
        <authorList>
            <consortium name="DOE Joint Genome Institute"/>
            <person name="Gaskell J."/>
            <person name="Kersten P."/>
            <person name="Larrondo L.F."/>
            <person name="Canessa P."/>
            <person name="Martinez D."/>
            <person name="Hibbett D."/>
            <person name="Schmoll M."/>
            <person name="Kubicek C.P."/>
            <person name="Martinez A.T."/>
            <person name="Yadav J."/>
            <person name="Master E."/>
            <person name="Magnuson J.K."/>
            <person name="James T."/>
            <person name="Yaver D."/>
            <person name="Berka R."/>
            <person name="Labutti K."/>
            <person name="Lipzen A."/>
            <person name="Aerts A."/>
            <person name="Barry K."/>
            <person name="Henrissat B."/>
            <person name="Blanchette R."/>
            <person name="Grigoriev I."/>
            <person name="Cullen D."/>
        </authorList>
    </citation>
    <scope>NUCLEOTIDE SEQUENCE [LARGE SCALE GENOMIC DNA]</scope>
    <source>
        <strain evidence="4 5">MAD-698-R-SB12</strain>
    </source>
</reference>
<feature type="compositionally biased region" description="Basic and acidic residues" evidence="3">
    <location>
        <begin position="75"/>
        <end position="93"/>
    </location>
</feature>
<evidence type="ECO:0000256" key="1">
    <source>
        <dbReference type="ARBA" id="ARBA00022614"/>
    </source>
</evidence>
<dbReference type="InterPro" id="IPR032675">
    <property type="entry name" value="LRR_dom_sf"/>
</dbReference>
<keyword evidence="2" id="KW-0677">Repeat</keyword>
<protein>
    <submittedName>
        <fullName evidence="4">Uncharacterized protein</fullName>
    </submittedName>
</protein>
<dbReference type="SUPFAM" id="SSF52058">
    <property type="entry name" value="L domain-like"/>
    <property type="match status" value="1"/>
</dbReference>
<dbReference type="EMBL" id="KZ110594">
    <property type="protein sequence ID" value="OSX63851.1"/>
    <property type="molecule type" value="Genomic_DNA"/>
</dbReference>
<feature type="region of interest" description="Disordered" evidence="3">
    <location>
        <begin position="121"/>
        <end position="161"/>
    </location>
</feature>
<feature type="region of interest" description="Disordered" evidence="3">
    <location>
        <begin position="1"/>
        <end position="101"/>
    </location>
</feature>
<dbReference type="InterPro" id="IPR003591">
    <property type="entry name" value="Leu-rich_rpt_typical-subtyp"/>
</dbReference>
<evidence type="ECO:0000256" key="2">
    <source>
        <dbReference type="ARBA" id="ARBA00022737"/>
    </source>
</evidence>
<dbReference type="Gene3D" id="3.80.10.10">
    <property type="entry name" value="Ribonuclease Inhibitor"/>
    <property type="match status" value="1"/>
</dbReference>